<evidence type="ECO:0000256" key="4">
    <source>
        <dbReference type="ARBA" id="ARBA00012448"/>
    </source>
</evidence>
<evidence type="ECO:0000256" key="16">
    <source>
        <dbReference type="SAM" id="SignalP"/>
    </source>
</evidence>
<dbReference type="GO" id="GO:0008360">
    <property type="term" value="P:regulation of cell shape"/>
    <property type="evidence" value="ECO:0007669"/>
    <property type="project" value="UniProtKB-KW"/>
</dbReference>
<dbReference type="SMART" id="SM00936">
    <property type="entry name" value="PBP5_C"/>
    <property type="match status" value="1"/>
</dbReference>
<keyword evidence="8" id="KW-0378">Hydrolase</keyword>
<evidence type="ECO:0000256" key="2">
    <source>
        <dbReference type="ARBA" id="ARBA00004752"/>
    </source>
</evidence>
<name>A0A1M6P2L3_9FIRM</name>
<dbReference type="AlphaFoldDB" id="A0A1M6P2L3"/>
<feature type="signal peptide" evidence="16">
    <location>
        <begin position="1"/>
        <end position="24"/>
    </location>
</feature>
<keyword evidence="9" id="KW-0133">Cell shape</keyword>
<proteinExistence type="inferred from homology"/>
<dbReference type="STRING" id="1121421.SAMN02745123_00421"/>
<dbReference type="GO" id="GO:0006508">
    <property type="term" value="P:proteolysis"/>
    <property type="evidence" value="ECO:0007669"/>
    <property type="project" value="UniProtKB-KW"/>
</dbReference>
<evidence type="ECO:0000313" key="18">
    <source>
        <dbReference type="EMBL" id="SHK02205.1"/>
    </source>
</evidence>
<feature type="active site" description="Proton acceptor" evidence="13">
    <location>
        <position position="67"/>
    </location>
</feature>
<comment type="function">
    <text evidence="1">Removes C-terminal D-alanyl residues from sugar-peptide cell wall precursors.</text>
</comment>
<evidence type="ECO:0000256" key="3">
    <source>
        <dbReference type="ARBA" id="ARBA00007164"/>
    </source>
</evidence>
<evidence type="ECO:0000256" key="6">
    <source>
        <dbReference type="ARBA" id="ARBA00022670"/>
    </source>
</evidence>
<sequence>MKSALRIVFVLFSLILLLPTEGRAAPAADGKPPKVTASAACLMDVSSGQIYYQKEGDKRREPASLTKIMTGILAIEKGNLKDIVTVKKRAAAVSMGQDIGLNTGDRLYLEDLLKAALMYSANDSTVAIGEHIAGNHDDFVKMMNNKARELGMKNTQFANTNGFHHPNHYTTANDLAILTSYALKNKTFARFVATKEATITWQPRVQTKIETAQDTQKEPLKQRLLQNTNRLLDSDFEGINGVKTGTTARAGNCLIASATQGSRQLVAVILNSDNRWSDATNLLEYGFNEVKPVVLAEKDEVIAELKVAEGVEQKVTLVAAKKLEIYLPVIQVEKIQRKINLYPTPNAPVKQGHKLGTVTYLVEGKEIATVDLVANQDIKRISWFKRLFN</sequence>
<comment type="pathway">
    <text evidence="2">Cell wall biogenesis; peptidoglycan biosynthesis.</text>
</comment>
<evidence type="ECO:0000256" key="7">
    <source>
        <dbReference type="ARBA" id="ARBA00022729"/>
    </source>
</evidence>
<dbReference type="PANTHER" id="PTHR21581:SF6">
    <property type="entry name" value="TRAFFICKING PROTEIN PARTICLE COMPLEX SUBUNIT 12"/>
    <property type="match status" value="1"/>
</dbReference>
<keyword evidence="5 18" id="KW-0121">Carboxypeptidase</keyword>
<dbReference type="Proteomes" id="UP000183997">
    <property type="component" value="Unassembled WGS sequence"/>
</dbReference>
<gene>
    <name evidence="18" type="ORF">SAMN02745123_00421</name>
</gene>
<dbReference type="InterPro" id="IPR001967">
    <property type="entry name" value="Peptidase_S11_N"/>
</dbReference>
<organism evidence="18 19">
    <name type="scientific">Desulforamulus aeronauticus DSM 10349</name>
    <dbReference type="NCBI Taxonomy" id="1121421"/>
    <lineage>
        <taxon>Bacteria</taxon>
        <taxon>Bacillati</taxon>
        <taxon>Bacillota</taxon>
        <taxon>Clostridia</taxon>
        <taxon>Eubacteriales</taxon>
        <taxon>Peptococcaceae</taxon>
        <taxon>Desulforamulus</taxon>
    </lineage>
</organism>
<comment type="catalytic activity">
    <reaction evidence="12">
        <text>Preferential cleavage: (Ac)2-L-Lys-D-Ala-|-D-Ala. Also transpeptidation of peptidyl-alanyl moieties that are N-acyl substituents of D-alanine.</text>
        <dbReference type="EC" id="3.4.16.4"/>
    </reaction>
</comment>
<accession>A0A1M6P2L3</accession>
<evidence type="ECO:0000256" key="12">
    <source>
        <dbReference type="ARBA" id="ARBA00034000"/>
    </source>
</evidence>
<keyword evidence="10" id="KW-0573">Peptidoglycan synthesis</keyword>
<protein>
    <recommendedName>
        <fullName evidence="4">serine-type D-Ala-D-Ala carboxypeptidase</fullName>
        <ecNumber evidence="4">3.4.16.4</ecNumber>
    </recommendedName>
</protein>
<comment type="similarity">
    <text evidence="3 15">Belongs to the peptidase S11 family.</text>
</comment>
<dbReference type="PANTHER" id="PTHR21581">
    <property type="entry name" value="D-ALANYL-D-ALANINE CARBOXYPEPTIDASE"/>
    <property type="match status" value="1"/>
</dbReference>
<evidence type="ECO:0000256" key="11">
    <source>
        <dbReference type="ARBA" id="ARBA00023316"/>
    </source>
</evidence>
<dbReference type="SUPFAM" id="SSF56601">
    <property type="entry name" value="beta-lactamase/transpeptidase-like"/>
    <property type="match status" value="1"/>
</dbReference>
<dbReference type="GO" id="GO:0071555">
    <property type="term" value="P:cell wall organization"/>
    <property type="evidence" value="ECO:0007669"/>
    <property type="project" value="UniProtKB-KW"/>
</dbReference>
<dbReference type="InterPro" id="IPR012338">
    <property type="entry name" value="Beta-lactam/transpept-like"/>
</dbReference>
<feature type="active site" evidence="13">
    <location>
        <position position="120"/>
    </location>
</feature>
<dbReference type="GO" id="GO:0009002">
    <property type="term" value="F:serine-type D-Ala-D-Ala carboxypeptidase activity"/>
    <property type="evidence" value="ECO:0007669"/>
    <property type="project" value="UniProtKB-EC"/>
</dbReference>
<feature type="chain" id="PRO_5013042392" description="serine-type D-Ala-D-Ala carboxypeptidase" evidence="16">
    <location>
        <begin position="25"/>
        <end position="389"/>
    </location>
</feature>
<feature type="binding site" evidence="14">
    <location>
        <position position="243"/>
    </location>
    <ligand>
        <name>substrate</name>
    </ligand>
</feature>
<evidence type="ECO:0000313" key="19">
    <source>
        <dbReference type="Proteomes" id="UP000183997"/>
    </source>
</evidence>
<dbReference type="PRINTS" id="PR00725">
    <property type="entry name" value="DADACBPTASE1"/>
</dbReference>
<dbReference type="OrthoDB" id="9791132at2"/>
<dbReference type="InterPro" id="IPR018044">
    <property type="entry name" value="Peptidase_S11"/>
</dbReference>
<dbReference type="Gene3D" id="3.40.710.10">
    <property type="entry name" value="DD-peptidase/beta-lactamase superfamily"/>
    <property type="match status" value="1"/>
</dbReference>
<evidence type="ECO:0000256" key="9">
    <source>
        <dbReference type="ARBA" id="ARBA00022960"/>
    </source>
</evidence>
<evidence type="ECO:0000256" key="1">
    <source>
        <dbReference type="ARBA" id="ARBA00003217"/>
    </source>
</evidence>
<dbReference type="Gene3D" id="2.60.410.10">
    <property type="entry name" value="D-Ala-D-Ala carboxypeptidase, C-terminal domain"/>
    <property type="match status" value="1"/>
</dbReference>
<evidence type="ECO:0000256" key="8">
    <source>
        <dbReference type="ARBA" id="ARBA00022801"/>
    </source>
</evidence>
<dbReference type="InterPro" id="IPR012907">
    <property type="entry name" value="Peptidase_S11_C"/>
</dbReference>
<dbReference type="Pfam" id="PF07943">
    <property type="entry name" value="PBP5_C"/>
    <property type="match status" value="1"/>
</dbReference>
<dbReference type="RefSeq" id="WP_072910627.1">
    <property type="nucleotide sequence ID" value="NZ_FRAR01000005.1"/>
</dbReference>
<evidence type="ECO:0000259" key="17">
    <source>
        <dbReference type="SMART" id="SM00936"/>
    </source>
</evidence>
<dbReference type="GO" id="GO:0009252">
    <property type="term" value="P:peptidoglycan biosynthetic process"/>
    <property type="evidence" value="ECO:0007669"/>
    <property type="project" value="UniProtKB-UniPathway"/>
</dbReference>
<evidence type="ECO:0000256" key="13">
    <source>
        <dbReference type="PIRSR" id="PIRSR618044-1"/>
    </source>
</evidence>
<dbReference type="Pfam" id="PF00768">
    <property type="entry name" value="Peptidase_S11"/>
    <property type="match status" value="1"/>
</dbReference>
<dbReference type="EMBL" id="FRAR01000005">
    <property type="protein sequence ID" value="SHK02205.1"/>
    <property type="molecule type" value="Genomic_DNA"/>
</dbReference>
<evidence type="ECO:0000256" key="10">
    <source>
        <dbReference type="ARBA" id="ARBA00022984"/>
    </source>
</evidence>
<feature type="domain" description="Peptidase S11 D-Ala-D-Ala carboxypeptidase A C-terminal" evidence="17">
    <location>
        <begin position="291"/>
        <end position="380"/>
    </location>
</feature>
<dbReference type="InterPro" id="IPR037167">
    <property type="entry name" value="Peptidase_S11_C_sf"/>
</dbReference>
<dbReference type="SUPFAM" id="SSF69189">
    <property type="entry name" value="Penicillin-binding protein associated domain"/>
    <property type="match status" value="1"/>
</dbReference>
<feature type="active site" description="Acyl-ester intermediate" evidence="13">
    <location>
        <position position="64"/>
    </location>
</feature>
<dbReference type="UniPathway" id="UPA00219"/>
<keyword evidence="7 16" id="KW-0732">Signal</keyword>
<dbReference type="EC" id="3.4.16.4" evidence="4"/>
<evidence type="ECO:0000256" key="5">
    <source>
        <dbReference type="ARBA" id="ARBA00022645"/>
    </source>
</evidence>
<reference evidence="19" key="1">
    <citation type="submission" date="2016-11" db="EMBL/GenBank/DDBJ databases">
        <authorList>
            <person name="Varghese N."/>
            <person name="Submissions S."/>
        </authorList>
    </citation>
    <scope>NUCLEOTIDE SEQUENCE [LARGE SCALE GENOMIC DNA]</scope>
    <source>
        <strain evidence="19">DSM 10349</strain>
    </source>
</reference>
<keyword evidence="6" id="KW-0645">Protease</keyword>
<keyword evidence="11" id="KW-0961">Cell wall biogenesis/degradation</keyword>
<keyword evidence="19" id="KW-1185">Reference proteome</keyword>
<evidence type="ECO:0000256" key="14">
    <source>
        <dbReference type="PIRSR" id="PIRSR618044-2"/>
    </source>
</evidence>
<evidence type="ECO:0000256" key="15">
    <source>
        <dbReference type="RuleBase" id="RU004016"/>
    </source>
</evidence>
<dbReference type="InterPro" id="IPR015956">
    <property type="entry name" value="Peniciliin-bd_prot_C_sf"/>
</dbReference>